<evidence type="ECO:0000256" key="2">
    <source>
        <dbReference type="ARBA" id="ARBA00007613"/>
    </source>
</evidence>
<dbReference type="AlphaFoldDB" id="A0A1I6LXB3"/>
<evidence type="ECO:0000256" key="5">
    <source>
        <dbReference type="ARBA" id="ARBA00022692"/>
    </source>
</evidence>
<comment type="subcellular location">
    <subcellularLocation>
        <location evidence="1">Cell outer membrane</location>
    </subcellularLocation>
</comment>
<proteinExistence type="inferred from homology"/>
<name>A0A1I6LXB3_9BACT</name>
<keyword evidence="5" id="KW-0812">Transmembrane</keyword>
<dbReference type="InterPro" id="IPR003423">
    <property type="entry name" value="OMP_efflux"/>
</dbReference>
<dbReference type="Pfam" id="PF02321">
    <property type="entry name" value="OEP"/>
    <property type="match status" value="1"/>
</dbReference>
<dbReference type="GO" id="GO:0009279">
    <property type="term" value="C:cell outer membrane"/>
    <property type="evidence" value="ECO:0007669"/>
    <property type="project" value="UniProtKB-SubCell"/>
</dbReference>
<protein>
    <submittedName>
        <fullName evidence="8">Outer membrane efflux protein</fullName>
    </submittedName>
</protein>
<evidence type="ECO:0000256" key="1">
    <source>
        <dbReference type="ARBA" id="ARBA00004442"/>
    </source>
</evidence>
<evidence type="ECO:0000256" key="7">
    <source>
        <dbReference type="ARBA" id="ARBA00023237"/>
    </source>
</evidence>
<sequence>MSKIHVTQAENDVILRVRQLYFNSLIAQLKFEAAQQQLKASEMTYQEDAESVGNGRMLEVTALEGHAPMLDAKQEVLTQKLQLHDLMLALDDALGLPLSTQLVLSADTSEAILSLPTREECVRAALAQSTWVLEAQQAVTKAKAGLAAARDAYVPDVTGLARYSYQSGVPLLVHNFGSFGFSLTYDLFDGGRRSAETKVARTALAEAQVNLDKIQHEVEVAVESSYDRVEQLHGVLDVAKESLDVRSESARLADRRIEQDAALESNQAEAHAKVTAAKAGLLEATLGVSLAQADLMRIMGKAPR</sequence>
<dbReference type="GO" id="GO:0015562">
    <property type="term" value="F:efflux transmembrane transporter activity"/>
    <property type="evidence" value="ECO:0007669"/>
    <property type="project" value="InterPro"/>
</dbReference>
<dbReference type="STRING" id="474950.SAMN05421771_1429"/>
<evidence type="ECO:0000313" key="8">
    <source>
        <dbReference type="EMBL" id="SFS08077.1"/>
    </source>
</evidence>
<dbReference type="PANTHER" id="PTHR30026">
    <property type="entry name" value="OUTER MEMBRANE PROTEIN TOLC"/>
    <property type="match status" value="1"/>
</dbReference>
<reference evidence="8 9" key="1">
    <citation type="submission" date="2016-10" db="EMBL/GenBank/DDBJ databases">
        <authorList>
            <person name="de Groot N.N."/>
        </authorList>
    </citation>
    <scope>NUCLEOTIDE SEQUENCE [LARGE SCALE GENOMIC DNA]</scope>
    <source>
        <strain evidence="8 9">DSM 21001</strain>
    </source>
</reference>
<evidence type="ECO:0000256" key="4">
    <source>
        <dbReference type="ARBA" id="ARBA00022452"/>
    </source>
</evidence>
<dbReference type="SUPFAM" id="SSF56954">
    <property type="entry name" value="Outer membrane efflux proteins (OEP)"/>
    <property type="match status" value="1"/>
</dbReference>
<evidence type="ECO:0000256" key="6">
    <source>
        <dbReference type="ARBA" id="ARBA00023136"/>
    </source>
</evidence>
<evidence type="ECO:0000313" key="9">
    <source>
        <dbReference type="Proteomes" id="UP000199024"/>
    </source>
</evidence>
<evidence type="ECO:0000256" key="3">
    <source>
        <dbReference type="ARBA" id="ARBA00022448"/>
    </source>
</evidence>
<dbReference type="Proteomes" id="UP000199024">
    <property type="component" value="Unassembled WGS sequence"/>
</dbReference>
<dbReference type="EMBL" id="FOZL01000001">
    <property type="protein sequence ID" value="SFS08077.1"/>
    <property type="molecule type" value="Genomic_DNA"/>
</dbReference>
<dbReference type="GO" id="GO:1990281">
    <property type="term" value="C:efflux pump complex"/>
    <property type="evidence" value="ECO:0007669"/>
    <property type="project" value="TreeGrafter"/>
</dbReference>
<keyword evidence="4" id="KW-1134">Transmembrane beta strand</keyword>
<comment type="similarity">
    <text evidence="2">Belongs to the outer membrane factor (OMF) (TC 1.B.17) family.</text>
</comment>
<keyword evidence="7" id="KW-0998">Cell outer membrane</keyword>
<dbReference type="Gene3D" id="1.20.1600.10">
    <property type="entry name" value="Outer membrane efflux proteins (OEP)"/>
    <property type="match status" value="1"/>
</dbReference>
<keyword evidence="9" id="KW-1185">Reference proteome</keyword>
<gene>
    <name evidence="8" type="ORF">SAMN05421771_1429</name>
</gene>
<dbReference type="GO" id="GO:0015288">
    <property type="term" value="F:porin activity"/>
    <property type="evidence" value="ECO:0007669"/>
    <property type="project" value="TreeGrafter"/>
</dbReference>
<keyword evidence="3" id="KW-0813">Transport</keyword>
<accession>A0A1I6LXB3</accession>
<dbReference type="PANTHER" id="PTHR30026:SF20">
    <property type="entry name" value="OUTER MEMBRANE PROTEIN TOLC"/>
    <property type="match status" value="1"/>
</dbReference>
<organism evidence="8 9">
    <name type="scientific">Granulicella pectinivorans</name>
    <dbReference type="NCBI Taxonomy" id="474950"/>
    <lineage>
        <taxon>Bacteria</taxon>
        <taxon>Pseudomonadati</taxon>
        <taxon>Acidobacteriota</taxon>
        <taxon>Terriglobia</taxon>
        <taxon>Terriglobales</taxon>
        <taxon>Acidobacteriaceae</taxon>
        <taxon>Granulicella</taxon>
    </lineage>
</organism>
<keyword evidence="6" id="KW-0472">Membrane</keyword>
<dbReference type="InterPro" id="IPR051906">
    <property type="entry name" value="TolC-like"/>
</dbReference>